<reference evidence="6" key="1">
    <citation type="submission" date="2021-06" db="EMBL/GenBank/DDBJ databases">
        <authorList>
            <person name="Kallberg Y."/>
            <person name="Tangrot J."/>
            <person name="Rosling A."/>
        </authorList>
    </citation>
    <scope>NUCLEOTIDE SEQUENCE</scope>
    <source>
        <strain evidence="6">AZ414A</strain>
    </source>
</reference>
<organism evidence="6 7">
    <name type="scientific">Diversispora eburnea</name>
    <dbReference type="NCBI Taxonomy" id="1213867"/>
    <lineage>
        <taxon>Eukaryota</taxon>
        <taxon>Fungi</taxon>
        <taxon>Fungi incertae sedis</taxon>
        <taxon>Mucoromycota</taxon>
        <taxon>Glomeromycotina</taxon>
        <taxon>Glomeromycetes</taxon>
        <taxon>Diversisporales</taxon>
        <taxon>Diversisporaceae</taxon>
        <taxon>Diversispora</taxon>
    </lineage>
</organism>
<evidence type="ECO:0000256" key="3">
    <source>
        <dbReference type="PIRSR" id="PIRSR000077-1"/>
    </source>
</evidence>
<evidence type="ECO:0000256" key="2">
    <source>
        <dbReference type="PIRNR" id="PIRNR000077"/>
    </source>
</evidence>
<dbReference type="Gene3D" id="3.40.30.10">
    <property type="entry name" value="Glutaredoxin"/>
    <property type="match status" value="1"/>
</dbReference>
<keyword evidence="1 4" id="KW-1015">Disulfide bond</keyword>
<dbReference type="PROSITE" id="PS51352">
    <property type="entry name" value="THIOREDOXIN_2"/>
    <property type="match status" value="1"/>
</dbReference>
<dbReference type="CDD" id="cd02947">
    <property type="entry name" value="TRX_family"/>
    <property type="match status" value="1"/>
</dbReference>
<dbReference type="InterPro" id="IPR036249">
    <property type="entry name" value="Thioredoxin-like_sf"/>
</dbReference>
<comment type="similarity">
    <text evidence="2">Belongs to the thioredoxin family.</text>
</comment>
<evidence type="ECO:0000259" key="5">
    <source>
        <dbReference type="PROSITE" id="PS51352"/>
    </source>
</evidence>
<proteinExistence type="inferred from homology"/>
<feature type="active site" description="Nucleophile" evidence="3">
    <location>
        <position position="30"/>
    </location>
</feature>
<protein>
    <recommendedName>
        <fullName evidence="2">Thioredoxin</fullName>
    </recommendedName>
</protein>
<dbReference type="GO" id="GO:0015035">
    <property type="term" value="F:protein-disulfide reductase activity"/>
    <property type="evidence" value="ECO:0007669"/>
    <property type="project" value="InterPro"/>
</dbReference>
<dbReference type="InterPro" id="IPR013766">
    <property type="entry name" value="Thioredoxin_domain"/>
</dbReference>
<feature type="disulfide bond" description="Redox-active" evidence="4">
    <location>
        <begin position="30"/>
        <end position="33"/>
    </location>
</feature>
<dbReference type="Pfam" id="PF00085">
    <property type="entry name" value="Thioredoxin"/>
    <property type="match status" value="1"/>
</dbReference>
<evidence type="ECO:0000313" key="6">
    <source>
        <dbReference type="EMBL" id="CAG8436714.1"/>
    </source>
</evidence>
<feature type="site" description="Contributes to redox potential value" evidence="3">
    <location>
        <position position="32"/>
    </location>
</feature>
<dbReference type="PANTHER" id="PTHR46115">
    <property type="entry name" value="THIOREDOXIN-LIKE PROTEIN 1"/>
    <property type="match status" value="1"/>
</dbReference>
<comment type="caution">
    <text evidence="6">The sequence shown here is derived from an EMBL/GenBank/DDBJ whole genome shotgun (WGS) entry which is preliminary data.</text>
</comment>
<keyword evidence="7" id="KW-1185">Reference proteome</keyword>
<dbReference type="Proteomes" id="UP000789706">
    <property type="component" value="Unassembled WGS sequence"/>
</dbReference>
<accession>A0A9N8V1Y0</accession>
<feature type="domain" description="Thioredoxin" evidence="5">
    <location>
        <begin position="1"/>
        <end position="106"/>
    </location>
</feature>
<name>A0A9N8V1Y0_9GLOM</name>
<gene>
    <name evidence="6" type="ORF">DEBURN_LOCUS1057</name>
</gene>
<dbReference type="FunFam" id="3.40.30.10:FF:000245">
    <property type="entry name" value="Thioredoxin"/>
    <property type="match status" value="1"/>
</dbReference>
<feature type="active site" description="Nucleophile" evidence="3">
    <location>
        <position position="33"/>
    </location>
</feature>
<dbReference type="EMBL" id="CAJVPK010000040">
    <property type="protein sequence ID" value="CAG8436714.1"/>
    <property type="molecule type" value="Genomic_DNA"/>
</dbReference>
<evidence type="ECO:0000256" key="1">
    <source>
        <dbReference type="ARBA" id="ARBA00023157"/>
    </source>
</evidence>
<dbReference type="SUPFAM" id="SSF52833">
    <property type="entry name" value="Thioredoxin-like"/>
    <property type="match status" value="1"/>
</dbReference>
<sequence>MVKQIENDDEFEKYISEDKITVVDFFAVWCGPCKVIAPAVEEFSGIYKDVNFIKVDVDNHNELAAKHQINSMPTFAFFKSGVRLTNFDVIGANKSKLEDHIKKALSS</sequence>
<dbReference type="OrthoDB" id="2121326at2759"/>
<keyword evidence="4" id="KW-0676">Redox-active center</keyword>
<feature type="site" description="Contributes to redox potential value" evidence="3">
    <location>
        <position position="31"/>
    </location>
</feature>
<dbReference type="PIRSF" id="PIRSF000077">
    <property type="entry name" value="Thioredoxin"/>
    <property type="match status" value="1"/>
</dbReference>
<evidence type="ECO:0000313" key="7">
    <source>
        <dbReference type="Proteomes" id="UP000789706"/>
    </source>
</evidence>
<dbReference type="InterPro" id="IPR005746">
    <property type="entry name" value="Thioredoxin"/>
</dbReference>
<dbReference type="PROSITE" id="PS00194">
    <property type="entry name" value="THIOREDOXIN_1"/>
    <property type="match status" value="1"/>
</dbReference>
<evidence type="ECO:0000256" key="4">
    <source>
        <dbReference type="PIRSR" id="PIRSR000077-4"/>
    </source>
</evidence>
<dbReference type="PRINTS" id="PR00421">
    <property type="entry name" value="THIOREDOXIN"/>
</dbReference>
<dbReference type="InterPro" id="IPR017937">
    <property type="entry name" value="Thioredoxin_CS"/>
</dbReference>
<feature type="site" description="Deprotonates C-terminal active site Cys" evidence="3">
    <location>
        <position position="24"/>
    </location>
</feature>
<dbReference type="AlphaFoldDB" id="A0A9N8V1Y0"/>